<proteinExistence type="predicted"/>
<accession>A0A9X3XQY5</accession>
<dbReference type="Proteomes" id="UP001141183">
    <property type="component" value="Unassembled WGS sequence"/>
</dbReference>
<gene>
    <name evidence="1" type="ORF">NE398_20600</name>
</gene>
<reference evidence="1" key="1">
    <citation type="submission" date="2022-05" db="EMBL/GenBank/DDBJ databases">
        <title>Draft genome sequence of Clostridium tertium strain CP3 isolated from Peru.</title>
        <authorList>
            <person name="Hurtado R."/>
            <person name="Lima L."/>
            <person name="Sousa T."/>
            <person name="Jaiswal A.K."/>
            <person name="Tiwari S."/>
            <person name="Maturrano L."/>
            <person name="Brenig B."/>
            <person name="Azevedo V."/>
        </authorList>
    </citation>
    <scope>NUCLEOTIDE SEQUENCE</scope>
    <source>
        <strain evidence="1">CP3</strain>
    </source>
</reference>
<keyword evidence="2" id="KW-1185">Reference proteome</keyword>
<evidence type="ECO:0008006" key="3">
    <source>
        <dbReference type="Google" id="ProtNLM"/>
    </source>
</evidence>
<sequence length="104" mass="11947">MSIITDMKPIILQRRKTMPTNSGAPKYEWEDDKAIDVAIYLIDDMKNTQSVRYNESTNTGITFFKNIDKNNNRLKDGSVIYTITKVNNKGRFTTLLLKAIDIDV</sequence>
<evidence type="ECO:0000313" key="2">
    <source>
        <dbReference type="Proteomes" id="UP001141183"/>
    </source>
</evidence>
<evidence type="ECO:0000313" key="1">
    <source>
        <dbReference type="EMBL" id="MDC4242534.1"/>
    </source>
</evidence>
<protein>
    <recommendedName>
        <fullName evidence="3">Phage head-tail joining protein</fullName>
    </recommendedName>
</protein>
<dbReference type="RefSeq" id="WP_272470837.1">
    <property type="nucleotide sequence ID" value="NZ_JAMRYU010000037.1"/>
</dbReference>
<name>A0A9X3XQY5_9CLOT</name>
<comment type="caution">
    <text evidence="1">The sequence shown here is derived from an EMBL/GenBank/DDBJ whole genome shotgun (WGS) entry which is preliminary data.</text>
</comment>
<organism evidence="1 2">
    <name type="scientific">Clostridium tertium</name>
    <dbReference type="NCBI Taxonomy" id="1559"/>
    <lineage>
        <taxon>Bacteria</taxon>
        <taxon>Bacillati</taxon>
        <taxon>Bacillota</taxon>
        <taxon>Clostridia</taxon>
        <taxon>Eubacteriales</taxon>
        <taxon>Clostridiaceae</taxon>
        <taxon>Clostridium</taxon>
    </lineage>
</organism>
<dbReference type="EMBL" id="JAMRYU010000037">
    <property type="protein sequence ID" value="MDC4242534.1"/>
    <property type="molecule type" value="Genomic_DNA"/>
</dbReference>
<dbReference type="AlphaFoldDB" id="A0A9X3XQY5"/>